<evidence type="ECO:0000313" key="5">
    <source>
        <dbReference type="Proteomes" id="UP000747542"/>
    </source>
</evidence>
<dbReference type="InterPro" id="IPR000618">
    <property type="entry name" value="Insect_cuticle"/>
</dbReference>
<keyword evidence="1 2" id="KW-0193">Cuticle</keyword>
<organism evidence="4 5">
    <name type="scientific">Homarus americanus</name>
    <name type="common">American lobster</name>
    <dbReference type="NCBI Taxonomy" id="6706"/>
    <lineage>
        <taxon>Eukaryota</taxon>
        <taxon>Metazoa</taxon>
        <taxon>Ecdysozoa</taxon>
        <taxon>Arthropoda</taxon>
        <taxon>Crustacea</taxon>
        <taxon>Multicrustacea</taxon>
        <taxon>Malacostraca</taxon>
        <taxon>Eumalacostraca</taxon>
        <taxon>Eucarida</taxon>
        <taxon>Decapoda</taxon>
        <taxon>Pleocyemata</taxon>
        <taxon>Astacidea</taxon>
        <taxon>Nephropoidea</taxon>
        <taxon>Nephropidae</taxon>
        <taxon>Homarus</taxon>
    </lineage>
</organism>
<evidence type="ECO:0000256" key="2">
    <source>
        <dbReference type="PROSITE-ProRule" id="PRU00497"/>
    </source>
</evidence>
<dbReference type="InterPro" id="IPR031311">
    <property type="entry name" value="CHIT_BIND_RR_consensus"/>
</dbReference>
<dbReference type="AlphaFoldDB" id="A0A8J5JNL8"/>
<feature type="compositionally biased region" description="Pro residues" evidence="3">
    <location>
        <begin position="265"/>
        <end position="284"/>
    </location>
</feature>
<dbReference type="PROSITE" id="PS00233">
    <property type="entry name" value="CHIT_BIND_RR_1"/>
    <property type="match status" value="2"/>
</dbReference>
<evidence type="ECO:0000256" key="3">
    <source>
        <dbReference type="SAM" id="MobiDB-lite"/>
    </source>
</evidence>
<dbReference type="GO" id="GO:0031012">
    <property type="term" value="C:extracellular matrix"/>
    <property type="evidence" value="ECO:0007669"/>
    <property type="project" value="TreeGrafter"/>
</dbReference>
<dbReference type="InterPro" id="IPR051217">
    <property type="entry name" value="Insect_Cuticle_Struc_Prot"/>
</dbReference>
<dbReference type="PRINTS" id="PR00947">
    <property type="entry name" value="CUTICLE"/>
</dbReference>
<sequence>MEAVQVELAVLGRCQGHTRTPRYKGVAPRLTIISHSSTLLSTCLPSAPRHPTGYREEPKPYNFNYGVKDDYAGTDFSQNEESDGNTVQGSYTVQLPDGRKQTVTYVADDYGGYRAEVEYYGEAQYPHEYGPPITFRPQAYGQPSYQPPAALVVVLVGVVLAAPDNLYGAPHQQYREEPKPYNFNYGVKDDYAGTDFSQNEESDGNTVQGSYTVQLPDGRKQTVTYVADDYGGYRAEVEYYGEAQYPHEYGPPITFKPQAYGQPSYQPPQPSYQPSYQPPVPSYQ</sequence>
<dbReference type="Pfam" id="PF00379">
    <property type="entry name" value="Chitin_bind_4"/>
    <property type="match status" value="2"/>
</dbReference>
<dbReference type="GO" id="GO:0042302">
    <property type="term" value="F:structural constituent of cuticle"/>
    <property type="evidence" value="ECO:0007669"/>
    <property type="project" value="UniProtKB-UniRule"/>
</dbReference>
<evidence type="ECO:0000313" key="4">
    <source>
        <dbReference type="EMBL" id="KAG7161687.1"/>
    </source>
</evidence>
<keyword evidence="5" id="KW-1185">Reference proteome</keyword>
<feature type="region of interest" description="Disordered" evidence="3">
    <location>
        <begin position="248"/>
        <end position="284"/>
    </location>
</feature>
<accession>A0A8J5JNL8</accession>
<comment type="caution">
    <text evidence="4">The sequence shown here is derived from an EMBL/GenBank/DDBJ whole genome shotgun (WGS) entry which is preliminary data.</text>
</comment>
<gene>
    <name evidence="4" type="primary">Ccp84Ab-L2</name>
    <name evidence="4" type="ORF">Hamer_G021027</name>
</gene>
<dbReference type="GO" id="GO:0005615">
    <property type="term" value="C:extracellular space"/>
    <property type="evidence" value="ECO:0007669"/>
    <property type="project" value="TreeGrafter"/>
</dbReference>
<dbReference type="PANTHER" id="PTHR12236">
    <property type="entry name" value="STRUCTURAL CONTITUENT OF CUTICLE"/>
    <property type="match status" value="1"/>
</dbReference>
<dbReference type="PANTHER" id="PTHR12236:SF79">
    <property type="entry name" value="CUTICULAR PROTEIN 50CB-RELATED"/>
    <property type="match status" value="1"/>
</dbReference>
<reference evidence="4" key="1">
    <citation type="journal article" date="2021" name="Sci. Adv.">
        <title>The American lobster genome reveals insights on longevity, neural, and immune adaptations.</title>
        <authorList>
            <person name="Polinski J.M."/>
            <person name="Zimin A.V."/>
            <person name="Clark K.F."/>
            <person name="Kohn A.B."/>
            <person name="Sadowski N."/>
            <person name="Timp W."/>
            <person name="Ptitsyn A."/>
            <person name="Khanna P."/>
            <person name="Romanova D.Y."/>
            <person name="Williams P."/>
            <person name="Greenwood S.J."/>
            <person name="Moroz L.L."/>
            <person name="Walt D.R."/>
            <person name="Bodnar A.G."/>
        </authorList>
    </citation>
    <scope>NUCLEOTIDE SEQUENCE</scope>
    <source>
        <strain evidence="4">GMGI-L3</strain>
    </source>
</reference>
<dbReference type="Proteomes" id="UP000747542">
    <property type="component" value="Unassembled WGS sequence"/>
</dbReference>
<dbReference type="PROSITE" id="PS51155">
    <property type="entry name" value="CHIT_BIND_RR_2"/>
    <property type="match status" value="2"/>
</dbReference>
<dbReference type="EMBL" id="JAHLQT010028818">
    <property type="protein sequence ID" value="KAG7161687.1"/>
    <property type="molecule type" value="Genomic_DNA"/>
</dbReference>
<proteinExistence type="predicted"/>
<evidence type="ECO:0000256" key="1">
    <source>
        <dbReference type="ARBA" id="ARBA00022460"/>
    </source>
</evidence>
<name>A0A8J5JNL8_HOMAM</name>
<protein>
    <submittedName>
        <fullName evidence="4">Cuticle protein-like 2</fullName>
    </submittedName>
</protein>